<evidence type="ECO:0000313" key="2">
    <source>
        <dbReference type="Proteomes" id="UP001622557"/>
    </source>
</evidence>
<organism evidence="1 2">
    <name type="scientific">Streptomyces achromogenes</name>
    <dbReference type="NCBI Taxonomy" id="67255"/>
    <lineage>
        <taxon>Bacteria</taxon>
        <taxon>Bacillati</taxon>
        <taxon>Actinomycetota</taxon>
        <taxon>Actinomycetes</taxon>
        <taxon>Kitasatosporales</taxon>
        <taxon>Streptomycetaceae</taxon>
        <taxon>Streptomyces</taxon>
    </lineage>
</organism>
<gene>
    <name evidence="1" type="ORF">OG350_25995</name>
</gene>
<reference evidence="1 2" key="1">
    <citation type="submission" date="2022-10" db="EMBL/GenBank/DDBJ databases">
        <title>The complete genomes of actinobacterial strains from the NBC collection.</title>
        <authorList>
            <person name="Joergensen T.S."/>
            <person name="Alvarez Arevalo M."/>
            <person name="Sterndorff E.B."/>
            <person name="Faurdal D."/>
            <person name="Vuksanovic O."/>
            <person name="Mourched A.-S."/>
            <person name="Charusanti P."/>
            <person name="Shaw S."/>
            <person name="Blin K."/>
            <person name="Weber T."/>
        </authorList>
    </citation>
    <scope>NUCLEOTIDE SEQUENCE [LARGE SCALE GENOMIC DNA]</scope>
    <source>
        <strain evidence="1 2">NBC_00156</strain>
    </source>
</reference>
<evidence type="ECO:0000313" key="1">
    <source>
        <dbReference type="EMBL" id="WTQ83543.1"/>
    </source>
</evidence>
<keyword evidence="2" id="KW-1185">Reference proteome</keyword>
<name>A0ABZ1KTZ4_STRAH</name>
<dbReference type="EMBL" id="CP108164">
    <property type="protein sequence ID" value="WTQ83543.1"/>
    <property type="molecule type" value="Genomic_DNA"/>
</dbReference>
<dbReference type="Proteomes" id="UP001622557">
    <property type="component" value="Chromosome"/>
</dbReference>
<dbReference type="GeneID" id="97283954"/>
<proteinExistence type="predicted"/>
<dbReference type="RefSeq" id="WP_405450311.1">
    <property type="nucleotide sequence ID" value="NZ_CP108164.1"/>
</dbReference>
<accession>A0ABZ1KTZ4</accession>
<sequence length="76" mass="8684">MALDHLRETAPQEAATGWYDDDLLSAVVTRVESVWKEQPRLARHLDETVRMLTDLSSYIRHEVEGFRAALSDVLMA</sequence>
<protein>
    <submittedName>
        <fullName evidence="1">Uncharacterized protein</fullName>
    </submittedName>
</protein>